<feature type="compositionally biased region" description="Basic and acidic residues" evidence="1">
    <location>
        <begin position="1"/>
        <end position="10"/>
    </location>
</feature>
<evidence type="ECO:0000259" key="2">
    <source>
        <dbReference type="Pfam" id="PF07883"/>
    </source>
</evidence>
<reference evidence="3 4" key="1">
    <citation type="submission" date="2019-06" db="EMBL/GenBank/DDBJ databases">
        <title>Sequencing the genomes of 1000 actinobacteria strains.</title>
        <authorList>
            <person name="Klenk H.-P."/>
        </authorList>
    </citation>
    <scope>NUCLEOTIDE SEQUENCE [LARGE SCALE GENOMIC DNA]</scope>
    <source>
        <strain evidence="3 4">DSM 12362</strain>
    </source>
</reference>
<comment type="caution">
    <text evidence="3">The sequence shown here is derived from an EMBL/GenBank/DDBJ whole genome shotgun (WGS) entry which is preliminary data.</text>
</comment>
<dbReference type="EMBL" id="VFPU01000001">
    <property type="protein sequence ID" value="TQM96795.1"/>
    <property type="molecule type" value="Genomic_DNA"/>
</dbReference>
<dbReference type="PANTHER" id="PTHR40112:SF1">
    <property type="entry name" value="H2HPP ISOMERASE"/>
    <property type="match status" value="1"/>
</dbReference>
<proteinExistence type="predicted"/>
<evidence type="ECO:0000256" key="1">
    <source>
        <dbReference type="SAM" id="MobiDB-lite"/>
    </source>
</evidence>
<dbReference type="Gene3D" id="2.60.120.10">
    <property type="entry name" value="Jelly Rolls"/>
    <property type="match status" value="1"/>
</dbReference>
<feature type="region of interest" description="Disordered" evidence="1">
    <location>
        <begin position="1"/>
        <end position="33"/>
    </location>
</feature>
<dbReference type="OrthoDB" id="3620182at2"/>
<dbReference type="Pfam" id="PF07883">
    <property type="entry name" value="Cupin_2"/>
    <property type="match status" value="1"/>
</dbReference>
<dbReference type="PANTHER" id="PTHR40112">
    <property type="entry name" value="H2HPP ISOMERASE"/>
    <property type="match status" value="1"/>
</dbReference>
<evidence type="ECO:0000313" key="3">
    <source>
        <dbReference type="EMBL" id="TQM96795.1"/>
    </source>
</evidence>
<accession>A0A543KNZ9</accession>
<organism evidence="3 4">
    <name type="scientific">Ornithinimicrobium humiphilum</name>
    <dbReference type="NCBI Taxonomy" id="125288"/>
    <lineage>
        <taxon>Bacteria</taxon>
        <taxon>Bacillati</taxon>
        <taxon>Actinomycetota</taxon>
        <taxon>Actinomycetes</taxon>
        <taxon>Micrococcales</taxon>
        <taxon>Ornithinimicrobiaceae</taxon>
        <taxon>Ornithinimicrobium</taxon>
    </lineage>
</organism>
<evidence type="ECO:0000313" key="4">
    <source>
        <dbReference type="Proteomes" id="UP000315133"/>
    </source>
</evidence>
<dbReference type="SUPFAM" id="SSF51182">
    <property type="entry name" value="RmlC-like cupins"/>
    <property type="match status" value="1"/>
</dbReference>
<dbReference type="AlphaFoldDB" id="A0A543KNZ9"/>
<dbReference type="InterPro" id="IPR013096">
    <property type="entry name" value="Cupin_2"/>
</dbReference>
<keyword evidence="4" id="KW-1185">Reference proteome</keyword>
<protein>
    <submittedName>
        <fullName evidence="3">Cupin domain</fullName>
    </submittedName>
</protein>
<name>A0A543KNZ9_9MICO</name>
<feature type="domain" description="Cupin type-2" evidence="2">
    <location>
        <begin position="47"/>
        <end position="116"/>
    </location>
</feature>
<sequence length="138" mass="14492">MDDPRHDSRSAEPVTLVPDGALAPADPTPGMSRRVAMHADGMWTGTVDTEPGAVSGWHHHGEHETTLYVVSGRMRLESGPDGSEVVEAGPGDFLRVPAWAVHRESNPGEEGSRAVIVRCGSGAPTVNVEGPAPAPQED</sequence>
<gene>
    <name evidence="3" type="ORF">FB476_1686</name>
</gene>
<dbReference type="RefSeq" id="WP_141818364.1">
    <property type="nucleotide sequence ID" value="NZ_BAAAIL010000004.1"/>
</dbReference>
<dbReference type="InterPro" id="IPR011051">
    <property type="entry name" value="RmlC_Cupin_sf"/>
</dbReference>
<dbReference type="InterPro" id="IPR014710">
    <property type="entry name" value="RmlC-like_jellyroll"/>
</dbReference>
<dbReference type="InterPro" id="IPR052535">
    <property type="entry name" value="Bacilysin_H2HPP_isomerase"/>
</dbReference>
<dbReference type="Proteomes" id="UP000315133">
    <property type="component" value="Unassembled WGS sequence"/>
</dbReference>